<dbReference type="InParanoid" id="A0A1E7F0L0"/>
<dbReference type="Proteomes" id="UP000095751">
    <property type="component" value="Unassembled WGS sequence"/>
</dbReference>
<gene>
    <name evidence="1" type="ORF">FRACYDRAFT_244744</name>
</gene>
<keyword evidence="2" id="KW-1185">Reference proteome</keyword>
<proteinExistence type="predicted"/>
<reference evidence="1 2" key="1">
    <citation type="submission" date="2016-09" db="EMBL/GenBank/DDBJ databases">
        <title>Extensive genetic diversity and differential bi-allelic expression allows diatom success in the polar Southern Ocean.</title>
        <authorList>
            <consortium name="DOE Joint Genome Institute"/>
            <person name="Mock T."/>
            <person name="Otillar R.P."/>
            <person name="Strauss J."/>
            <person name="Dupont C."/>
            <person name="Frickenhaus S."/>
            <person name="Maumus F."/>
            <person name="Mcmullan M."/>
            <person name="Sanges R."/>
            <person name="Schmutz J."/>
            <person name="Toseland A."/>
            <person name="Valas R."/>
            <person name="Veluchamy A."/>
            <person name="Ward B.J."/>
            <person name="Allen A."/>
            <person name="Barry K."/>
            <person name="Falciatore A."/>
            <person name="Ferrante M."/>
            <person name="Fortunato A.E."/>
            <person name="Gloeckner G."/>
            <person name="Gruber A."/>
            <person name="Hipkin R."/>
            <person name="Janech M."/>
            <person name="Kroth P."/>
            <person name="Leese F."/>
            <person name="Lindquist E."/>
            <person name="Lyon B.R."/>
            <person name="Martin J."/>
            <person name="Mayer C."/>
            <person name="Parker M."/>
            <person name="Quesneville H."/>
            <person name="Raymond J."/>
            <person name="Uhlig C."/>
            <person name="Valentin K.U."/>
            <person name="Worden A.Z."/>
            <person name="Armbrust E.V."/>
            <person name="Bowler C."/>
            <person name="Green B."/>
            <person name="Moulton V."/>
            <person name="Van Oosterhout C."/>
            <person name="Grigoriev I."/>
        </authorList>
    </citation>
    <scope>NUCLEOTIDE SEQUENCE [LARGE SCALE GENOMIC DNA]</scope>
    <source>
        <strain evidence="1 2">CCMP1102</strain>
    </source>
</reference>
<accession>A0A1E7F0L0</accession>
<organism evidence="1 2">
    <name type="scientific">Fragilariopsis cylindrus CCMP1102</name>
    <dbReference type="NCBI Taxonomy" id="635003"/>
    <lineage>
        <taxon>Eukaryota</taxon>
        <taxon>Sar</taxon>
        <taxon>Stramenopiles</taxon>
        <taxon>Ochrophyta</taxon>
        <taxon>Bacillariophyta</taxon>
        <taxon>Bacillariophyceae</taxon>
        <taxon>Bacillariophycidae</taxon>
        <taxon>Bacillariales</taxon>
        <taxon>Bacillariaceae</taxon>
        <taxon>Fragilariopsis</taxon>
    </lineage>
</organism>
<evidence type="ECO:0000313" key="1">
    <source>
        <dbReference type="EMBL" id="OEU11626.1"/>
    </source>
</evidence>
<evidence type="ECO:0008006" key="3">
    <source>
        <dbReference type="Google" id="ProtNLM"/>
    </source>
</evidence>
<dbReference type="EMBL" id="KV784366">
    <property type="protein sequence ID" value="OEU11626.1"/>
    <property type="molecule type" value="Genomic_DNA"/>
</dbReference>
<evidence type="ECO:0000313" key="2">
    <source>
        <dbReference type="Proteomes" id="UP000095751"/>
    </source>
</evidence>
<sequence>MASSTVVNEMSNSNMKDFSREIHIAIASFLGVNDVFNYQSCNKQLRRMINLHRLNKPSRIDFIGSELQMYQGVDRKLRMEKIIGSSFYFSNLIHSVKLSCYYCYQGWGNLKGQISIIETPNHKEQQQSEKDQEQQQAKFELIFRPKPGFMYCLSYPYGNGDGNTIIVRDIKLESFVHSACIPLANTLMDARTSQQSLFHRNMLQYVLDTVVYFDNSSETHCQQQQQEILERPSLSFFQSMGLNLMDEHDVEAVRMLLVELESN</sequence>
<dbReference type="KEGG" id="fcy:FRACYDRAFT_244744"/>
<dbReference type="AlphaFoldDB" id="A0A1E7F0L0"/>
<dbReference type="OrthoDB" id="5959891at2759"/>
<name>A0A1E7F0L0_9STRA</name>
<protein>
    <recommendedName>
        <fullName evidence="3">F-box domain-containing protein</fullName>
    </recommendedName>
</protein>